<dbReference type="EMBL" id="QGMK01000055">
    <property type="protein sequence ID" value="TVY84779.1"/>
    <property type="molecule type" value="Genomic_DNA"/>
</dbReference>
<reference evidence="4 5" key="1">
    <citation type="submission" date="2018-05" db="EMBL/GenBank/DDBJ databases">
        <title>Genome sequencing and assembly of the regulated plant pathogen Lachnellula willkommii and related sister species for the development of diagnostic species identification markers.</title>
        <authorList>
            <person name="Giroux E."/>
            <person name="Bilodeau G."/>
        </authorList>
    </citation>
    <scope>NUCLEOTIDE SEQUENCE [LARGE SCALE GENOMIC DNA]</scope>
    <source>
        <strain evidence="4 5">CBS 268.59</strain>
    </source>
</reference>
<dbReference type="GO" id="GO:0006629">
    <property type="term" value="P:lipid metabolic process"/>
    <property type="evidence" value="ECO:0007669"/>
    <property type="project" value="InterPro"/>
</dbReference>
<name>A0A8T9CFZ8_9HELO</name>
<sequence length="408" mass="45580">MENKSSDKMEDEAVPKITVVELEEGRPRAARLKSRLDRLGSVFQRSLHRRNKSEESPWPKLVRRTLYLFTTTLGLAVIGFVIYHAVLLAFIRRVRPLPLPTNGLTKIVHSWVEPGSVIPAPPSWLPDFSRDVQPKAIHSHNDYWRRVPLFDALSLGITGVEADCHLVDGELFVGHTPNSLRKNRTFRSLYLDPLTSILTNQNAANGIANSTTINGVWDVNSTQGIVLMTDLKTEGFSTLDAVQAQLEPLRLKGWLTYWSGTGIVPGPITHVATGNTPFAAVLNSSYSNATYRSVFFDAPLDNLSSEYDASNSYYASVSINRVVGGPHKIAQSGLSKTQLATIKTQIDRASSLRLTSRYWDLPAWPENQRTTVWKQLEQLGIGMLNVDAIDEAARFNWRWCTIMGLHLC</sequence>
<dbReference type="GO" id="GO:0008081">
    <property type="term" value="F:phosphoric diester hydrolase activity"/>
    <property type="evidence" value="ECO:0007669"/>
    <property type="project" value="InterPro"/>
</dbReference>
<protein>
    <recommendedName>
        <fullName evidence="2">Altered inheritance of mitochondria protein 6</fullName>
    </recommendedName>
</protein>
<dbReference type="SUPFAM" id="SSF51695">
    <property type="entry name" value="PLC-like phosphodiesterases"/>
    <property type="match status" value="1"/>
</dbReference>
<feature type="transmembrane region" description="Helical" evidence="3">
    <location>
        <begin position="66"/>
        <end position="91"/>
    </location>
</feature>
<evidence type="ECO:0000256" key="1">
    <source>
        <dbReference type="ARBA" id="ARBA00008858"/>
    </source>
</evidence>
<dbReference type="PANTHER" id="PTHR31571">
    <property type="entry name" value="ALTERED INHERITANCE OF MITOCHONDRIA PROTEIN 6"/>
    <property type="match status" value="1"/>
</dbReference>
<dbReference type="OrthoDB" id="4153866at2759"/>
<evidence type="ECO:0000313" key="5">
    <source>
        <dbReference type="Proteomes" id="UP000469558"/>
    </source>
</evidence>
<comment type="caution">
    <text evidence="4">The sequence shown here is derived from an EMBL/GenBank/DDBJ whole genome shotgun (WGS) entry which is preliminary data.</text>
</comment>
<comment type="similarity">
    <text evidence="1">Belongs to the AIM6 family.</text>
</comment>
<evidence type="ECO:0000313" key="4">
    <source>
        <dbReference type="EMBL" id="TVY84779.1"/>
    </source>
</evidence>
<dbReference type="PANTHER" id="PTHR31571:SF1">
    <property type="entry name" value="ALTERED INHERITANCE OF MITOCHONDRIA PROTEIN 6"/>
    <property type="match status" value="1"/>
</dbReference>
<dbReference type="Proteomes" id="UP000469558">
    <property type="component" value="Unassembled WGS sequence"/>
</dbReference>
<keyword evidence="3" id="KW-1133">Transmembrane helix</keyword>
<proteinExistence type="inferred from homology"/>
<evidence type="ECO:0000256" key="3">
    <source>
        <dbReference type="SAM" id="Phobius"/>
    </source>
</evidence>
<dbReference type="AlphaFoldDB" id="A0A8T9CFZ8"/>
<gene>
    <name evidence="4" type="ORF">LSUE1_G001407</name>
</gene>
<accession>A0A8T9CFZ8</accession>
<dbReference type="InterPro" id="IPR017946">
    <property type="entry name" value="PLC-like_Pdiesterase_TIM-brl"/>
</dbReference>
<organism evidence="4 5">
    <name type="scientific">Lachnellula suecica</name>
    <dbReference type="NCBI Taxonomy" id="602035"/>
    <lineage>
        <taxon>Eukaryota</taxon>
        <taxon>Fungi</taxon>
        <taxon>Dikarya</taxon>
        <taxon>Ascomycota</taxon>
        <taxon>Pezizomycotina</taxon>
        <taxon>Leotiomycetes</taxon>
        <taxon>Helotiales</taxon>
        <taxon>Lachnaceae</taxon>
        <taxon>Lachnellula</taxon>
    </lineage>
</organism>
<evidence type="ECO:0000256" key="2">
    <source>
        <dbReference type="ARBA" id="ARBA00014286"/>
    </source>
</evidence>
<keyword evidence="3" id="KW-0472">Membrane</keyword>
<keyword evidence="5" id="KW-1185">Reference proteome</keyword>
<dbReference type="InterPro" id="IPR051236">
    <property type="entry name" value="HAT_RTT109-like"/>
</dbReference>
<keyword evidence="3" id="KW-0812">Transmembrane</keyword>